<dbReference type="AlphaFoldDB" id="A0A371EDA9"/>
<name>A0A371EDA9_MUCPR</name>
<organism evidence="1 2">
    <name type="scientific">Mucuna pruriens</name>
    <name type="common">Velvet bean</name>
    <name type="synonym">Dolichos pruriens</name>
    <dbReference type="NCBI Taxonomy" id="157652"/>
    <lineage>
        <taxon>Eukaryota</taxon>
        <taxon>Viridiplantae</taxon>
        <taxon>Streptophyta</taxon>
        <taxon>Embryophyta</taxon>
        <taxon>Tracheophyta</taxon>
        <taxon>Spermatophyta</taxon>
        <taxon>Magnoliopsida</taxon>
        <taxon>eudicotyledons</taxon>
        <taxon>Gunneridae</taxon>
        <taxon>Pentapetalae</taxon>
        <taxon>rosids</taxon>
        <taxon>fabids</taxon>
        <taxon>Fabales</taxon>
        <taxon>Fabaceae</taxon>
        <taxon>Papilionoideae</taxon>
        <taxon>50 kb inversion clade</taxon>
        <taxon>NPAAA clade</taxon>
        <taxon>indigoferoid/millettioid clade</taxon>
        <taxon>Phaseoleae</taxon>
        <taxon>Mucuna</taxon>
    </lineage>
</organism>
<sequence length="91" mass="10931">MRSWPTHRKLRNLEEKRQIAQQLYKKGFSYPLLRCLDPKEVKYTMKEVHGGVCGTHIGGRALANKIARVIYYWSMLKRDYTKFLKRCNKRQ</sequence>
<reference evidence="1" key="1">
    <citation type="submission" date="2018-05" db="EMBL/GenBank/DDBJ databases">
        <title>Draft genome of Mucuna pruriens seed.</title>
        <authorList>
            <person name="Nnadi N.E."/>
            <person name="Vos R."/>
            <person name="Hasami M.H."/>
            <person name="Devisetty U.K."/>
            <person name="Aguiy J.C."/>
        </authorList>
    </citation>
    <scope>NUCLEOTIDE SEQUENCE [LARGE SCALE GENOMIC DNA]</scope>
    <source>
        <strain evidence="1">JCA_2017</strain>
    </source>
</reference>
<evidence type="ECO:0008006" key="3">
    <source>
        <dbReference type="Google" id="ProtNLM"/>
    </source>
</evidence>
<gene>
    <name evidence="1" type="ORF">CR513_57462</name>
</gene>
<accession>A0A371EDA9</accession>
<protein>
    <recommendedName>
        <fullName evidence="3">Integrase zinc-binding domain-containing protein</fullName>
    </recommendedName>
</protein>
<dbReference type="PANTHER" id="PTHR48475:SF2">
    <property type="entry name" value="RIBONUCLEASE H"/>
    <property type="match status" value="1"/>
</dbReference>
<feature type="non-terminal residue" evidence="1">
    <location>
        <position position="1"/>
    </location>
</feature>
<proteinExistence type="predicted"/>
<evidence type="ECO:0000313" key="2">
    <source>
        <dbReference type="Proteomes" id="UP000257109"/>
    </source>
</evidence>
<dbReference type="OrthoDB" id="1430228at2759"/>
<comment type="caution">
    <text evidence="1">The sequence shown here is derived from an EMBL/GenBank/DDBJ whole genome shotgun (WGS) entry which is preliminary data.</text>
</comment>
<evidence type="ECO:0000313" key="1">
    <source>
        <dbReference type="EMBL" id="RDX64032.1"/>
    </source>
</evidence>
<dbReference type="EMBL" id="QJKJ01014582">
    <property type="protein sequence ID" value="RDX64032.1"/>
    <property type="molecule type" value="Genomic_DNA"/>
</dbReference>
<dbReference type="Proteomes" id="UP000257109">
    <property type="component" value="Unassembled WGS sequence"/>
</dbReference>
<dbReference type="Gene3D" id="1.10.340.70">
    <property type="match status" value="1"/>
</dbReference>
<keyword evidence="2" id="KW-1185">Reference proteome</keyword>
<dbReference type="PANTHER" id="PTHR48475">
    <property type="entry name" value="RIBONUCLEASE H"/>
    <property type="match status" value="1"/>
</dbReference>